<keyword evidence="1" id="KW-0460">Magnesium</keyword>
<reference evidence="2 3" key="1">
    <citation type="submission" date="2013-10" db="EMBL/GenBank/DDBJ databases">
        <title>Complete genome sequence of Corynebacterium lactis DSM 45799(T), isolated from raw cow milk.</title>
        <authorList>
            <person name="Ruckert C."/>
            <person name="Albersmeier A."/>
            <person name="Lipski A."/>
            <person name="Kalinowski J."/>
        </authorList>
    </citation>
    <scope>NUCLEOTIDE SEQUENCE [LARGE SCALE GENOMIC DNA]</scope>
    <source>
        <strain evidence="2 3">RW2-5</strain>
    </source>
</reference>
<dbReference type="AlphaFoldDB" id="A0A0K2H0L9"/>
<dbReference type="STRING" id="1408189.CLAC_07580"/>
<dbReference type="GO" id="GO:0006020">
    <property type="term" value="P:inositol metabolic process"/>
    <property type="evidence" value="ECO:0007669"/>
    <property type="project" value="TreeGrafter"/>
</dbReference>
<evidence type="ECO:0000313" key="3">
    <source>
        <dbReference type="Proteomes" id="UP000058446"/>
    </source>
</evidence>
<dbReference type="GO" id="GO:0008934">
    <property type="term" value="F:inositol monophosphate 1-phosphatase activity"/>
    <property type="evidence" value="ECO:0007669"/>
    <property type="project" value="TreeGrafter"/>
</dbReference>
<evidence type="ECO:0000313" key="2">
    <source>
        <dbReference type="EMBL" id="ALA67590.1"/>
    </source>
</evidence>
<dbReference type="PANTHER" id="PTHR20854:SF4">
    <property type="entry name" value="INOSITOL-1-MONOPHOSPHATASE-RELATED"/>
    <property type="match status" value="1"/>
</dbReference>
<dbReference type="Pfam" id="PF00459">
    <property type="entry name" value="Inositol_P"/>
    <property type="match status" value="1"/>
</dbReference>
<dbReference type="Gene3D" id="3.30.540.10">
    <property type="entry name" value="Fructose-1,6-Bisphosphatase, subunit A, domain 1"/>
    <property type="match status" value="1"/>
</dbReference>
<dbReference type="KEGG" id="clw:CLAC_07580"/>
<feature type="binding site" evidence="1">
    <location>
        <position position="68"/>
    </location>
    <ligand>
        <name>Mg(2+)</name>
        <dbReference type="ChEBI" id="CHEBI:18420"/>
        <label>1</label>
        <note>catalytic</note>
    </ligand>
</feature>
<dbReference type="OrthoDB" id="9772456at2"/>
<dbReference type="Proteomes" id="UP000058446">
    <property type="component" value="Chromosome"/>
</dbReference>
<dbReference type="GO" id="GO:0046872">
    <property type="term" value="F:metal ion binding"/>
    <property type="evidence" value="ECO:0007669"/>
    <property type="project" value="UniProtKB-KW"/>
</dbReference>
<feature type="binding site" evidence="1">
    <location>
        <position position="214"/>
    </location>
    <ligand>
        <name>Mg(2+)</name>
        <dbReference type="ChEBI" id="CHEBI:18420"/>
        <label>1</label>
        <note>catalytic</note>
    </ligand>
</feature>
<evidence type="ECO:0000256" key="1">
    <source>
        <dbReference type="PIRSR" id="PIRSR600760-2"/>
    </source>
</evidence>
<feature type="binding site" evidence="1">
    <location>
        <position position="84"/>
    </location>
    <ligand>
        <name>Mg(2+)</name>
        <dbReference type="ChEBI" id="CHEBI:18420"/>
        <label>1</label>
        <note>catalytic</note>
    </ligand>
</feature>
<keyword evidence="3" id="KW-1185">Reference proteome</keyword>
<keyword evidence="1" id="KW-0479">Metal-binding</keyword>
<protein>
    <submittedName>
        <fullName evidence="2">Inositol phosphatase</fullName>
    </submittedName>
</protein>
<dbReference type="GO" id="GO:0007165">
    <property type="term" value="P:signal transduction"/>
    <property type="evidence" value="ECO:0007669"/>
    <property type="project" value="TreeGrafter"/>
</dbReference>
<gene>
    <name evidence="2" type="ORF">CLAC_07580</name>
</gene>
<dbReference type="PRINTS" id="PR00377">
    <property type="entry name" value="IMPHPHTASES"/>
</dbReference>
<feature type="binding site" evidence="1">
    <location>
        <position position="86"/>
    </location>
    <ligand>
        <name>Mg(2+)</name>
        <dbReference type="ChEBI" id="CHEBI:18420"/>
        <label>1</label>
        <note>catalytic</note>
    </ligand>
</feature>
<dbReference type="PANTHER" id="PTHR20854">
    <property type="entry name" value="INOSITOL MONOPHOSPHATASE"/>
    <property type="match status" value="1"/>
</dbReference>
<dbReference type="InterPro" id="IPR000760">
    <property type="entry name" value="Inositol_monophosphatase-like"/>
</dbReference>
<proteinExistence type="predicted"/>
<dbReference type="CDD" id="cd01637">
    <property type="entry name" value="IMPase_like"/>
    <property type="match status" value="1"/>
</dbReference>
<dbReference type="EMBL" id="CP006841">
    <property type="protein sequence ID" value="ALA67590.1"/>
    <property type="molecule type" value="Genomic_DNA"/>
</dbReference>
<name>A0A0K2H0L9_9CORY</name>
<dbReference type="PATRIC" id="fig|1408189.4.peg.1517"/>
<comment type="cofactor">
    <cofactor evidence="1">
        <name>Mg(2+)</name>
        <dbReference type="ChEBI" id="CHEBI:18420"/>
    </cofactor>
</comment>
<accession>A0A0K2H0L9</accession>
<sequence>MEALEPRAMLAIAEAALDEVEGLFAEHVGSEPVITKARGDFATEADLAIETKLRQILTMYSGLPVYGEEFGGKVPEQHTAWVIDPIDGTTNYAAGFPLCAMLLTLMRQGEPIVGITSMPLLRRRVTAAKGSGTYVNGHRVSMNAESGRPVSIAFGSVIARSDGTFPRDWRQLLLSKVGERYPTIRITGSVGVDLGSTAMGAFGGTVTFSPHVWDNAAGVLQIAEAGGIVTDLQGKPWRHDSLGVLAGTEDVHASLLSIIEGLDHPTTFRR</sequence>
<dbReference type="Gene3D" id="3.40.190.80">
    <property type="match status" value="1"/>
</dbReference>
<dbReference type="SUPFAM" id="SSF56655">
    <property type="entry name" value="Carbohydrate phosphatase"/>
    <property type="match status" value="1"/>
</dbReference>
<organism evidence="2 3">
    <name type="scientific">Corynebacterium lactis RW2-5</name>
    <dbReference type="NCBI Taxonomy" id="1408189"/>
    <lineage>
        <taxon>Bacteria</taxon>
        <taxon>Bacillati</taxon>
        <taxon>Actinomycetota</taxon>
        <taxon>Actinomycetes</taxon>
        <taxon>Mycobacteriales</taxon>
        <taxon>Corynebacteriaceae</taxon>
        <taxon>Corynebacterium</taxon>
    </lineage>
</organism>
<dbReference type="RefSeq" id="WP_053412366.1">
    <property type="nucleotide sequence ID" value="NZ_CP006841.1"/>
</dbReference>
<feature type="binding site" evidence="1">
    <location>
        <position position="87"/>
    </location>
    <ligand>
        <name>Mg(2+)</name>
        <dbReference type="ChEBI" id="CHEBI:18420"/>
        <label>1</label>
        <note>catalytic</note>
    </ligand>
</feature>